<organism evidence="1 2">
    <name type="scientific">Halolamina salifodinae</name>
    <dbReference type="NCBI Taxonomy" id="1202767"/>
    <lineage>
        <taxon>Archaea</taxon>
        <taxon>Methanobacteriati</taxon>
        <taxon>Methanobacteriota</taxon>
        <taxon>Stenosarchaea group</taxon>
        <taxon>Halobacteria</taxon>
        <taxon>Halobacteriales</taxon>
        <taxon>Haloferacaceae</taxon>
    </lineage>
</organism>
<dbReference type="RefSeq" id="WP_209489977.1">
    <property type="nucleotide sequence ID" value="NZ_JAGGLC010000001.1"/>
</dbReference>
<evidence type="ECO:0000313" key="2">
    <source>
        <dbReference type="Proteomes" id="UP000823736"/>
    </source>
</evidence>
<dbReference type="OrthoDB" id="359297at2157"/>
<dbReference type="EMBL" id="JAGGLC010000001">
    <property type="protein sequence ID" value="MBP1985938.1"/>
    <property type="molecule type" value="Genomic_DNA"/>
</dbReference>
<comment type="caution">
    <text evidence="1">The sequence shown here is derived from an EMBL/GenBank/DDBJ whole genome shotgun (WGS) entry which is preliminary data.</text>
</comment>
<dbReference type="Proteomes" id="UP000823736">
    <property type="component" value="Unassembled WGS sequence"/>
</dbReference>
<sequence>MSFATSAEDEKDGEKIVREMLANDFEPHLTSRQAKYHEKNGRQAFETINRHDDGANMFREFGMTPFWKALRREQRALERGEQSPVLQYPETYLNALVHVNDAEKAALEANDMRMFEDTSQTRRKTMEFLAEHPEYHSVLEDGGKDVHGHAKPGRGKSSFLNVVGTVRNAEINNDTIIWALTLDELEVLPLAPWMTILAPAGVDINAVAKPTAYQLPDVEIDLEDIFRDVVRYTDPIDIFEKVVPGGIYGVLPDPHFRLCEELVNATYISGPEADEPNEITPLRDYAHALLEVRAKRDVFLHRTTLIVDEFGDLVPENPEDNEHDEKDKVNEWPKRYGKLRKKDGSMFAMSHSLSEPTHKVLEKERWFATMPRTPVPSSSRAGLGDVALPSGKPKFLDVGSCFIWDSVNYVEVSWPNPYRRYDFQGQVDISYSGVEVRQ</sequence>
<proteinExistence type="predicted"/>
<accession>A0A8T4GXE8</accession>
<gene>
    <name evidence="1" type="ORF">J2753_000411</name>
</gene>
<reference evidence="1" key="1">
    <citation type="submission" date="2021-03" db="EMBL/GenBank/DDBJ databases">
        <title>Genomic Encyclopedia of Type Strains, Phase IV (KMG-IV): sequencing the most valuable type-strain genomes for metagenomic binning, comparative biology and taxonomic classification.</title>
        <authorList>
            <person name="Goeker M."/>
        </authorList>
    </citation>
    <scope>NUCLEOTIDE SEQUENCE</scope>
    <source>
        <strain evidence="1">DSM 26232</strain>
    </source>
</reference>
<protein>
    <submittedName>
        <fullName evidence="1">Uncharacterized protein</fullName>
    </submittedName>
</protein>
<evidence type="ECO:0000313" key="1">
    <source>
        <dbReference type="EMBL" id="MBP1985938.1"/>
    </source>
</evidence>
<dbReference type="AlphaFoldDB" id="A0A8T4GXE8"/>
<keyword evidence="2" id="KW-1185">Reference proteome</keyword>
<name>A0A8T4GXE8_9EURY</name>